<protein>
    <submittedName>
        <fullName evidence="2">Uncharacterized protein</fullName>
    </submittedName>
</protein>
<comment type="caution">
    <text evidence="2">The sequence shown here is derived from an EMBL/GenBank/DDBJ whole genome shotgun (WGS) entry which is preliminary data.</text>
</comment>
<dbReference type="RefSeq" id="WP_346245319.1">
    <property type="nucleotide sequence ID" value="NZ_JBDIZK010000002.1"/>
</dbReference>
<gene>
    <name evidence="2" type="ORF">TPR58_03980</name>
</gene>
<feature type="region of interest" description="Disordered" evidence="1">
    <location>
        <begin position="58"/>
        <end position="99"/>
    </location>
</feature>
<evidence type="ECO:0000313" key="3">
    <source>
        <dbReference type="Proteomes" id="UP001427805"/>
    </source>
</evidence>
<sequence>MDEEVEELFEEEVDELVEIPDEVDVEDEVAPDEVELDDPPVEDVELISILIPLLPDELPLPELPKKPPAKNPPTKPPPVDPPITPDDPPPELPVAISPIGGGRGTGAPWLVTVTTAGAHWAWVVVTVRRTTRLGAVRATVRRTTRFLVTTFFATCARGLGLLSTTCTAPPPTSAPPQAHAQSFAKAMRTDMIVPLFPLLARDARRHVQRIAQTE</sequence>
<organism evidence="2 3">
    <name type="scientific">Sphingomonas rustica</name>
    <dbReference type="NCBI Taxonomy" id="3103142"/>
    <lineage>
        <taxon>Bacteria</taxon>
        <taxon>Pseudomonadati</taxon>
        <taxon>Pseudomonadota</taxon>
        <taxon>Alphaproteobacteria</taxon>
        <taxon>Sphingomonadales</taxon>
        <taxon>Sphingomonadaceae</taxon>
        <taxon>Sphingomonas</taxon>
    </lineage>
</organism>
<evidence type="ECO:0000256" key="1">
    <source>
        <dbReference type="SAM" id="MobiDB-lite"/>
    </source>
</evidence>
<accession>A0ABV0B404</accession>
<dbReference type="EMBL" id="JBDIZK010000002">
    <property type="protein sequence ID" value="MEN3746314.1"/>
    <property type="molecule type" value="Genomic_DNA"/>
</dbReference>
<reference evidence="2 3" key="1">
    <citation type="submission" date="2024-05" db="EMBL/GenBank/DDBJ databases">
        <title>Sphingomonas sp. HF-S3 16S ribosomal RNA gene Genome sequencing and assembly.</title>
        <authorList>
            <person name="Lee H."/>
        </authorList>
    </citation>
    <scope>NUCLEOTIDE SEQUENCE [LARGE SCALE GENOMIC DNA]</scope>
    <source>
        <strain evidence="2 3">HF-S3</strain>
    </source>
</reference>
<evidence type="ECO:0000313" key="2">
    <source>
        <dbReference type="EMBL" id="MEN3746314.1"/>
    </source>
</evidence>
<feature type="compositionally biased region" description="Pro residues" evidence="1">
    <location>
        <begin position="69"/>
        <end position="92"/>
    </location>
</feature>
<name>A0ABV0B404_9SPHN</name>
<proteinExistence type="predicted"/>
<keyword evidence="3" id="KW-1185">Reference proteome</keyword>
<dbReference type="Proteomes" id="UP001427805">
    <property type="component" value="Unassembled WGS sequence"/>
</dbReference>